<feature type="compositionally biased region" description="Basic and acidic residues" evidence="1">
    <location>
        <begin position="1"/>
        <end position="24"/>
    </location>
</feature>
<dbReference type="EMBL" id="FNPZ01000010">
    <property type="protein sequence ID" value="SDZ56395.1"/>
    <property type="molecule type" value="Genomic_DNA"/>
</dbReference>
<name>A0A1H3U3H6_9MICO</name>
<feature type="compositionally biased region" description="Basic and acidic residues" evidence="1">
    <location>
        <begin position="72"/>
        <end position="86"/>
    </location>
</feature>
<evidence type="ECO:0000313" key="2">
    <source>
        <dbReference type="EMBL" id="SDZ56395.1"/>
    </source>
</evidence>
<protein>
    <submittedName>
        <fullName evidence="2">Uncharacterized protein</fullName>
    </submittedName>
</protein>
<gene>
    <name evidence="2" type="ORF">SAMN05216554_0025</name>
</gene>
<keyword evidence="3" id="KW-1185">Reference proteome</keyword>
<evidence type="ECO:0000313" key="3">
    <source>
        <dbReference type="Proteomes" id="UP000198891"/>
    </source>
</evidence>
<feature type="compositionally biased region" description="Low complexity" evidence="1">
    <location>
        <begin position="53"/>
        <end position="64"/>
    </location>
</feature>
<sequence>MTEHSPKRHTEEPFINDGPRDVLEGHYTQADDNTAETRAVHGRYTKETSDPASDSSRLGSSEGSYTGAPRTISERQGKFIRTEPRR</sequence>
<reference evidence="2 3" key="1">
    <citation type="submission" date="2016-10" db="EMBL/GenBank/DDBJ databases">
        <authorList>
            <person name="de Groot N.N."/>
        </authorList>
    </citation>
    <scope>NUCLEOTIDE SEQUENCE [LARGE SCALE GENOMIC DNA]</scope>
    <source>
        <strain evidence="2 3">CGMCC 4.3491</strain>
    </source>
</reference>
<evidence type="ECO:0000256" key="1">
    <source>
        <dbReference type="SAM" id="MobiDB-lite"/>
    </source>
</evidence>
<proteinExistence type="predicted"/>
<organism evidence="2 3">
    <name type="scientific">Herbiconiux ginsengi</name>
    <dbReference type="NCBI Taxonomy" id="381665"/>
    <lineage>
        <taxon>Bacteria</taxon>
        <taxon>Bacillati</taxon>
        <taxon>Actinomycetota</taxon>
        <taxon>Actinomycetes</taxon>
        <taxon>Micrococcales</taxon>
        <taxon>Microbacteriaceae</taxon>
        <taxon>Herbiconiux</taxon>
    </lineage>
</organism>
<accession>A0A1H3U3H6</accession>
<dbReference type="Proteomes" id="UP000198891">
    <property type="component" value="Unassembled WGS sequence"/>
</dbReference>
<feature type="region of interest" description="Disordered" evidence="1">
    <location>
        <begin position="1"/>
        <end position="86"/>
    </location>
</feature>
<dbReference type="AlphaFoldDB" id="A0A1H3U3H6"/>